<comment type="similarity">
    <text evidence="12 14">Belongs to the TonB-dependent receptor family.</text>
</comment>
<evidence type="ECO:0000256" key="7">
    <source>
        <dbReference type="ARBA" id="ARBA00023004"/>
    </source>
</evidence>
<comment type="subcellular location">
    <subcellularLocation>
        <location evidence="1 12">Cell outer membrane</location>
        <topology evidence="1 12">Multi-pass membrane protein</topology>
    </subcellularLocation>
</comment>
<dbReference type="InterPro" id="IPR039426">
    <property type="entry name" value="TonB-dep_rcpt-like"/>
</dbReference>
<dbReference type="PROSITE" id="PS00430">
    <property type="entry name" value="TONB_DEPENDENT_REC_1"/>
    <property type="match status" value="1"/>
</dbReference>
<evidence type="ECO:0000256" key="9">
    <source>
        <dbReference type="ARBA" id="ARBA00023077"/>
    </source>
</evidence>
<evidence type="ECO:0000256" key="11">
    <source>
        <dbReference type="ARBA" id="ARBA00023237"/>
    </source>
</evidence>
<keyword evidence="7" id="KW-0408">Iron</keyword>
<keyword evidence="9 13" id="KW-0798">TonB box</keyword>
<gene>
    <name evidence="19" type="ORF">FM038_007935</name>
</gene>
<feature type="domain" description="TonB-dependent receptor plug" evidence="18">
    <location>
        <begin position="64"/>
        <end position="171"/>
    </location>
</feature>
<dbReference type="Proteomes" id="UP000316416">
    <property type="component" value="Chromosome"/>
</dbReference>
<dbReference type="InterPro" id="IPR010916">
    <property type="entry name" value="TonB_box_CS"/>
</dbReference>
<evidence type="ECO:0000256" key="14">
    <source>
        <dbReference type="RuleBase" id="RU003357"/>
    </source>
</evidence>
<evidence type="ECO:0000313" key="19">
    <source>
        <dbReference type="EMBL" id="QPG57372.2"/>
    </source>
</evidence>
<dbReference type="InterPro" id="IPR037066">
    <property type="entry name" value="Plug_dom_sf"/>
</dbReference>
<dbReference type="InterPro" id="IPR036942">
    <property type="entry name" value="Beta-barrel_TonB_sf"/>
</dbReference>
<evidence type="ECO:0000256" key="16">
    <source>
        <dbReference type="SAM" id="SignalP"/>
    </source>
</evidence>
<feature type="region of interest" description="Disordered" evidence="15">
    <location>
        <begin position="259"/>
        <end position="280"/>
    </location>
</feature>
<keyword evidence="2 12" id="KW-0813">Transport</keyword>
<name>A0ABX6V474_9GAMM</name>
<dbReference type="InterPro" id="IPR000531">
    <property type="entry name" value="Beta-barrel_TonB"/>
</dbReference>
<feature type="short sequence motif" description="TonB box" evidence="13">
    <location>
        <begin position="48"/>
        <end position="54"/>
    </location>
</feature>
<dbReference type="CDD" id="cd01347">
    <property type="entry name" value="ligand_gated_channel"/>
    <property type="match status" value="1"/>
</dbReference>
<organism evidence="19 20">
    <name type="scientific">Shewanella eurypsychrophilus</name>
    <dbReference type="NCBI Taxonomy" id="2593656"/>
    <lineage>
        <taxon>Bacteria</taxon>
        <taxon>Pseudomonadati</taxon>
        <taxon>Pseudomonadota</taxon>
        <taxon>Gammaproteobacteria</taxon>
        <taxon>Alteromonadales</taxon>
        <taxon>Shewanellaceae</taxon>
        <taxon>Shewanella</taxon>
    </lineage>
</organism>
<reference evidence="19" key="1">
    <citation type="submission" date="2021-07" db="EMBL/GenBank/DDBJ databases">
        <title>Shewanella sp. YLB-07 whole genome sequence.</title>
        <authorList>
            <person name="Yu L."/>
        </authorList>
    </citation>
    <scope>NUCLEOTIDE SEQUENCE</scope>
    <source>
        <strain evidence="19">YLB-08</strain>
    </source>
</reference>
<evidence type="ECO:0000256" key="2">
    <source>
        <dbReference type="ARBA" id="ARBA00022448"/>
    </source>
</evidence>
<keyword evidence="20" id="KW-1185">Reference proteome</keyword>
<evidence type="ECO:0000256" key="5">
    <source>
        <dbReference type="ARBA" id="ARBA00022692"/>
    </source>
</evidence>
<sequence>MERSNIKRIGNRLRVQYTLFLLFTSVCNMTYASEPAINENTLENTVETMTVFGEPLRYQPKVLPHAYSYLDEAELARVASPLTLSEYLNNSPGVFIQGGQNFSQDERISIRGFGAQSSFGIRGIQILVDDIPHTLPDGQSQIDGLELHNLASIEVLKGPNSALYGNSSGGVINIRTQQSDSDELKLKLSQGSFDTHQAYLYANKNLDNVNIGVSAKHTKKEGYRDHSQFETTMLNGHADWQVSPQWLLRFNSQWLDSPQAQDPGGLTQAQSQLNPESARDKNVEYQAGEQVQQVKNTLSSQYQVDENNSVNLQLYHYDKDFSNRLPFEHGGQVELARKFFGANLQYATSLPLLFDDMQLIVGANVQQQDDFRQRYDNHPGGERGELTLAQQEFIESSALYTQLTTNLTTHWLFNAGVRYEHDRVEVMDEFLGDNNQSGDKSWNNTSVNLGTSYQLAFGDVIYASFSQSFQLPTTTELANPNTALAQVAGGFNPNLAPEKANNYEIGYRGQFSEEQIYDIAVFYIDVTDALTPFYNDDPDNETTFFQNAGHLVRQGVELSTVHQLTDTFSLRNQYSYSDFTFKDFSTPQGDFSDKQQPGVPKHKASSGLSYQSGSGLSVNADLLYVGERYVDNANSQSATSYWLTNIGASKIMEFEDVSFKLSFIVYNLFNQYYDDNIRINAYGGRYYEPGPEQQFMFTLAATL</sequence>
<evidence type="ECO:0000313" key="20">
    <source>
        <dbReference type="Proteomes" id="UP000316416"/>
    </source>
</evidence>
<dbReference type="SUPFAM" id="SSF56935">
    <property type="entry name" value="Porins"/>
    <property type="match status" value="1"/>
</dbReference>
<dbReference type="Pfam" id="PF07715">
    <property type="entry name" value="Plug"/>
    <property type="match status" value="1"/>
</dbReference>
<dbReference type="Pfam" id="PF00593">
    <property type="entry name" value="TonB_dep_Rec_b-barrel"/>
    <property type="match status" value="1"/>
</dbReference>
<evidence type="ECO:0000256" key="15">
    <source>
        <dbReference type="SAM" id="MobiDB-lite"/>
    </source>
</evidence>
<dbReference type="PROSITE" id="PS52016">
    <property type="entry name" value="TONB_DEPENDENT_REC_3"/>
    <property type="match status" value="1"/>
</dbReference>
<evidence type="ECO:0000256" key="6">
    <source>
        <dbReference type="ARBA" id="ARBA00022729"/>
    </source>
</evidence>
<evidence type="ECO:0000259" key="17">
    <source>
        <dbReference type="Pfam" id="PF00593"/>
    </source>
</evidence>
<keyword evidence="6 16" id="KW-0732">Signal</keyword>
<dbReference type="PANTHER" id="PTHR32552">
    <property type="entry name" value="FERRICHROME IRON RECEPTOR-RELATED"/>
    <property type="match status" value="1"/>
</dbReference>
<dbReference type="InterPro" id="IPR012910">
    <property type="entry name" value="Plug_dom"/>
</dbReference>
<protein>
    <submittedName>
        <fullName evidence="19">TonB-dependent receptor</fullName>
    </submittedName>
</protein>
<keyword evidence="5 12" id="KW-0812">Transmembrane</keyword>
<keyword evidence="19" id="KW-0675">Receptor</keyword>
<evidence type="ECO:0000256" key="3">
    <source>
        <dbReference type="ARBA" id="ARBA00022452"/>
    </source>
</evidence>
<dbReference type="EMBL" id="CP045503">
    <property type="protein sequence ID" value="QPG57372.2"/>
    <property type="molecule type" value="Genomic_DNA"/>
</dbReference>
<dbReference type="Gene3D" id="2.170.130.10">
    <property type="entry name" value="TonB-dependent receptor, plug domain"/>
    <property type="match status" value="1"/>
</dbReference>
<dbReference type="RefSeq" id="WP_185965776.1">
    <property type="nucleotide sequence ID" value="NZ_CP045503.2"/>
</dbReference>
<evidence type="ECO:0000256" key="13">
    <source>
        <dbReference type="PROSITE-ProRule" id="PRU10143"/>
    </source>
</evidence>
<keyword evidence="11 12" id="KW-0998">Cell outer membrane</keyword>
<evidence type="ECO:0000259" key="18">
    <source>
        <dbReference type="Pfam" id="PF07715"/>
    </source>
</evidence>
<accession>A0ABX6V474</accession>
<keyword evidence="10 12" id="KW-0472">Membrane</keyword>
<evidence type="ECO:0000256" key="8">
    <source>
        <dbReference type="ARBA" id="ARBA00023065"/>
    </source>
</evidence>
<evidence type="ECO:0000256" key="4">
    <source>
        <dbReference type="ARBA" id="ARBA00022496"/>
    </source>
</evidence>
<evidence type="ECO:0000256" key="12">
    <source>
        <dbReference type="PROSITE-ProRule" id="PRU01360"/>
    </source>
</evidence>
<feature type="signal peptide" evidence="16">
    <location>
        <begin position="1"/>
        <end position="32"/>
    </location>
</feature>
<dbReference type="Gene3D" id="2.40.170.20">
    <property type="entry name" value="TonB-dependent receptor, beta-barrel domain"/>
    <property type="match status" value="1"/>
</dbReference>
<feature type="chain" id="PRO_5046208583" evidence="16">
    <location>
        <begin position="33"/>
        <end position="703"/>
    </location>
</feature>
<dbReference type="PANTHER" id="PTHR32552:SF68">
    <property type="entry name" value="FERRICHROME OUTER MEMBRANE TRANSPORTER_PHAGE RECEPTOR"/>
    <property type="match status" value="1"/>
</dbReference>
<feature type="domain" description="TonB-dependent receptor-like beta-barrel" evidence="17">
    <location>
        <begin position="248"/>
        <end position="668"/>
    </location>
</feature>
<keyword evidence="3 12" id="KW-1134">Transmembrane beta strand</keyword>
<keyword evidence="8" id="KW-0406">Ion transport</keyword>
<keyword evidence="4" id="KW-0410">Iron transport</keyword>
<evidence type="ECO:0000256" key="10">
    <source>
        <dbReference type="ARBA" id="ARBA00023136"/>
    </source>
</evidence>
<proteinExistence type="inferred from homology"/>
<evidence type="ECO:0000256" key="1">
    <source>
        <dbReference type="ARBA" id="ARBA00004571"/>
    </source>
</evidence>